<gene>
    <name evidence="1" type="ORF">N7U66_13440</name>
</gene>
<dbReference type="RefSeq" id="WP_267675770.1">
    <property type="nucleotide sequence ID" value="NZ_CP113088.1"/>
</dbReference>
<organism evidence="1 2">
    <name type="scientific">Lacinutrix neustonica</name>
    <dbReference type="NCBI Taxonomy" id="2980107"/>
    <lineage>
        <taxon>Bacteria</taxon>
        <taxon>Pseudomonadati</taxon>
        <taxon>Bacteroidota</taxon>
        <taxon>Flavobacteriia</taxon>
        <taxon>Flavobacteriales</taxon>
        <taxon>Flavobacteriaceae</taxon>
        <taxon>Lacinutrix</taxon>
    </lineage>
</organism>
<sequence>MENKPLHTLVSAFACGPHWGSEIGMGWNWVISTSNFCQLTVITELGFKKDIEAVLPDLEIKFPPKFYYIDIGARGRKLFWKQGAASFYSHYKRWQKKAYVLAKELLEKEDFDVIHQLNMIGYREPGYLSEDSRKAIYYWANRRIQPIPAILFFNFKY</sequence>
<proteinExistence type="predicted"/>
<protein>
    <submittedName>
        <fullName evidence="1">Uncharacterized protein</fullName>
    </submittedName>
</protein>
<name>A0A9E8MVQ9_9FLAO</name>
<dbReference type="Proteomes" id="UP001164705">
    <property type="component" value="Chromosome"/>
</dbReference>
<dbReference type="EMBL" id="CP113088">
    <property type="protein sequence ID" value="WAC01154.1"/>
    <property type="molecule type" value="Genomic_DNA"/>
</dbReference>
<reference evidence="1" key="1">
    <citation type="submission" date="2022-11" db="EMBL/GenBank/DDBJ databases">
        <title>Lacinutrix neustonica HL-RS19T sp. nov., isolated from the surface microlayer sample of brackish Lake Shihwa.</title>
        <authorList>
            <person name="Choi J.Y."/>
            <person name="Hwang C.Y."/>
        </authorList>
    </citation>
    <scope>NUCLEOTIDE SEQUENCE</scope>
    <source>
        <strain evidence="1">HL-RS19</strain>
    </source>
</reference>
<keyword evidence="2" id="KW-1185">Reference proteome</keyword>
<dbReference type="AlphaFoldDB" id="A0A9E8MVQ9"/>
<evidence type="ECO:0000313" key="2">
    <source>
        <dbReference type="Proteomes" id="UP001164705"/>
    </source>
</evidence>
<dbReference type="PROSITE" id="PS51257">
    <property type="entry name" value="PROKAR_LIPOPROTEIN"/>
    <property type="match status" value="1"/>
</dbReference>
<accession>A0A9E8MVQ9</accession>
<evidence type="ECO:0000313" key="1">
    <source>
        <dbReference type="EMBL" id="WAC01154.1"/>
    </source>
</evidence>
<dbReference type="KEGG" id="lnu:N7U66_13440"/>